<dbReference type="Proteomes" id="UP000272400">
    <property type="component" value="Unassembled WGS sequence"/>
</dbReference>
<dbReference type="Pfam" id="PF00144">
    <property type="entry name" value="Beta-lactamase"/>
    <property type="match status" value="1"/>
</dbReference>
<evidence type="ECO:0000313" key="2">
    <source>
        <dbReference type="EMBL" id="ROO83507.1"/>
    </source>
</evidence>
<dbReference type="PANTHER" id="PTHR43319">
    <property type="entry name" value="BETA-LACTAMASE-RELATED"/>
    <property type="match status" value="1"/>
</dbReference>
<proteinExistence type="predicted"/>
<dbReference type="InterPro" id="IPR052907">
    <property type="entry name" value="Beta-lactamase/esterase"/>
</dbReference>
<dbReference type="SUPFAM" id="SSF56601">
    <property type="entry name" value="beta-lactamase/transpeptidase-like"/>
    <property type="match status" value="1"/>
</dbReference>
<comment type="caution">
    <text evidence="2">The sequence shown here is derived from an EMBL/GenBank/DDBJ whole genome shotgun (WGS) entry which is preliminary data.</text>
</comment>
<organism evidence="2 3">
    <name type="scientific">Actinocorallia herbida</name>
    <dbReference type="NCBI Taxonomy" id="58109"/>
    <lineage>
        <taxon>Bacteria</taxon>
        <taxon>Bacillati</taxon>
        <taxon>Actinomycetota</taxon>
        <taxon>Actinomycetes</taxon>
        <taxon>Streptosporangiales</taxon>
        <taxon>Thermomonosporaceae</taxon>
        <taxon>Actinocorallia</taxon>
    </lineage>
</organism>
<dbReference type="InterPro" id="IPR001466">
    <property type="entry name" value="Beta-lactam-related"/>
</dbReference>
<dbReference type="RefSeq" id="WP_123662729.1">
    <property type="nucleotide sequence ID" value="NZ_RJKE01000001.1"/>
</dbReference>
<evidence type="ECO:0000313" key="3">
    <source>
        <dbReference type="Proteomes" id="UP000272400"/>
    </source>
</evidence>
<protein>
    <submittedName>
        <fullName evidence="2">CubicO group peptidase (Beta-lactamase class C family)</fullName>
    </submittedName>
</protein>
<dbReference type="OrthoDB" id="9809635at2"/>
<evidence type="ECO:0000259" key="1">
    <source>
        <dbReference type="Pfam" id="PF00144"/>
    </source>
</evidence>
<reference evidence="2 3" key="1">
    <citation type="submission" date="2018-11" db="EMBL/GenBank/DDBJ databases">
        <title>Sequencing the genomes of 1000 actinobacteria strains.</title>
        <authorList>
            <person name="Klenk H.-P."/>
        </authorList>
    </citation>
    <scope>NUCLEOTIDE SEQUENCE [LARGE SCALE GENOMIC DNA]</scope>
    <source>
        <strain evidence="2 3">DSM 44254</strain>
    </source>
</reference>
<dbReference type="PANTHER" id="PTHR43319:SF3">
    <property type="entry name" value="BETA-LACTAMASE-RELATED DOMAIN-CONTAINING PROTEIN"/>
    <property type="match status" value="1"/>
</dbReference>
<name>A0A3N1CQC0_9ACTN</name>
<gene>
    <name evidence="2" type="ORF">EDD29_1010</name>
</gene>
<dbReference type="Gene3D" id="3.40.710.10">
    <property type="entry name" value="DD-peptidase/beta-lactamase superfamily"/>
    <property type="match status" value="1"/>
</dbReference>
<keyword evidence="3" id="KW-1185">Reference proteome</keyword>
<dbReference type="AlphaFoldDB" id="A0A3N1CQC0"/>
<dbReference type="InterPro" id="IPR012338">
    <property type="entry name" value="Beta-lactam/transpept-like"/>
</dbReference>
<sequence>MGFVDGHCDPAFQGVREVFEEQFAAGRQVGAAVAVVVGGRPVVDLWGGTADGRTGRLWERDTRCVAFSCTKAVTATAALLLAERGEVDLTAPVTDWWPEFGGQGKDAVTGEHLLSHQTGLPAFARPVTPEEATDPAAMAALLAGQTPEWTPGDGHGYHALTYGWLAGEIVRRNAGVTVGEFVRREFAPDLWIGAPPEVIAQAARLGGRPAPAGGADPVARPKTDDLLHRLAEAYMDPVSRMNRALHNPRTSFNNPLVLAGGWPAAGMLAAPRDLAAFYDRLVRGEILRPDTLADATRTRVDGPDRTLLVNTAFGLGYMRPNVNFRVPGEGRRTAFGHSGAGGSLGLGDPAAGLAFAFIPNLMGDAIGGDLRSFELLKAAYAALG</sequence>
<dbReference type="EMBL" id="RJKE01000001">
    <property type="protein sequence ID" value="ROO83507.1"/>
    <property type="molecule type" value="Genomic_DNA"/>
</dbReference>
<feature type="domain" description="Beta-lactamase-related" evidence="1">
    <location>
        <begin position="16"/>
        <end position="364"/>
    </location>
</feature>
<accession>A0A3N1CQC0</accession>